<evidence type="ECO:0000256" key="2">
    <source>
        <dbReference type="ARBA" id="ARBA00011901"/>
    </source>
</evidence>
<dbReference type="PANTHER" id="PTHR30417:SF1">
    <property type="entry name" value="N-ACETYLMURAMOYL-L-ALANINE AMIDASE AMID"/>
    <property type="match status" value="1"/>
</dbReference>
<accession>A0A644VTY6</accession>
<gene>
    <name evidence="6" type="ORF">SDC9_40835</name>
</gene>
<comment type="catalytic activity">
    <reaction evidence="1">
        <text>Hydrolyzes the link between N-acetylmuramoyl residues and L-amino acid residues in certain cell-wall glycopeptides.</text>
        <dbReference type="EC" id="3.5.1.28"/>
    </reaction>
</comment>
<dbReference type="PANTHER" id="PTHR30417">
    <property type="entry name" value="N-ACETYLMURAMOYL-L-ALANINE AMIDASE AMID"/>
    <property type="match status" value="1"/>
</dbReference>
<organism evidence="6">
    <name type="scientific">bioreactor metagenome</name>
    <dbReference type="NCBI Taxonomy" id="1076179"/>
    <lineage>
        <taxon>unclassified sequences</taxon>
        <taxon>metagenomes</taxon>
        <taxon>ecological metagenomes</taxon>
    </lineage>
</organism>
<dbReference type="GO" id="GO:0009253">
    <property type="term" value="P:peptidoglycan catabolic process"/>
    <property type="evidence" value="ECO:0007669"/>
    <property type="project" value="InterPro"/>
</dbReference>
<dbReference type="Gene3D" id="3.40.80.10">
    <property type="entry name" value="Peptidoglycan recognition protein-like"/>
    <property type="match status" value="1"/>
</dbReference>
<evidence type="ECO:0000313" key="6">
    <source>
        <dbReference type="EMBL" id="MPL94680.1"/>
    </source>
</evidence>
<dbReference type="GO" id="GO:0071555">
    <property type="term" value="P:cell wall organization"/>
    <property type="evidence" value="ECO:0007669"/>
    <property type="project" value="UniProtKB-KW"/>
</dbReference>
<dbReference type="AlphaFoldDB" id="A0A644VTY6"/>
<dbReference type="InterPro" id="IPR036505">
    <property type="entry name" value="Amidase/PGRP_sf"/>
</dbReference>
<keyword evidence="4" id="KW-0961">Cell wall biogenesis/degradation</keyword>
<dbReference type="SUPFAM" id="SSF55846">
    <property type="entry name" value="N-acetylmuramoyl-L-alanine amidase-like"/>
    <property type="match status" value="1"/>
</dbReference>
<dbReference type="InterPro" id="IPR002502">
    <property type="entry name" value="Amidase_domain"/>
</dbReference>
<dbReference type="SMART" id="SM00644">
    <property type="entry name" value="Ami_2"/>
    <property type="match status" value="1"/>
</dbReference>
<evidence type="ECO:0000259" key="5">
    <source>
        <dbReference type="SMART" id="SM00644"/>
    </source>
</evidence>
<feature type="domain" description="N-acetylmuramoyl-L-alanine amidase" evidence="5">
    <location>
        <begin position="35"/>
        <end position="169"/>
    </location>
</feature>
<sequence>MNSKLILSVFLILLSIAMPAFPTEEPEFIHKKVNFGYKTAEKRKIDVIVIHSVYNASGGDIYDVDLIIKQFARYKVSPHYLIDREGNIYKLTEEKNIAYHAGVSCLPDGTSGVNSRSIGIEIVTSLDEAPSAIQIDATVKLVKYLLEKYPVKYVLRHSDIAPDRKTDPWNMDWEAFIVRIGKKTDE</sequence>
<evidence type="ECO:0000256" key="3">
    <source>
        <dbReference type="ARBA" id="ARBA00022801"/>
    </source>
</evidence>
<keyword evidence="3" id="KW-0378">Hydrolase</keyword>
<reference evidence="6" key="1">
    <citation type="submission" date="2019-08" db="EMBL/GenBank/DDBJ databases">
        <authorList>
            <person name="Kucharzyk K."/>
            <person name="Murdoch R.W."/>
            <person name="Higgins S."/>
            <person name="Loffler F."/>
        </authorList>
    </citation>
    <scope>NUCLEOTIDE SEQUENCE</scope>
</reference>
<evidence type="ECO:0000256" key="4">
    <source>
        <dbReference type="ARBA" id="ARBA00023316"/>
    </source>
</evidence>
<dbReference type="GO" id="GO:0009254">
    <property type="term" value="P:peptidoglycan turnover"/>
    <property type="evidence" value="ECO:0007669"/>
    <property type="project" value="TreeGrafter"/>
</dbReference>
<dbReference type="EC" id="3.5.1.28" evidence="2"/>
<dbReference type="EMBL" id="VSSQ01000437">
    <property type="protein sequence ID" value="MPL94680.1"/>
    <property type="molecule type" value="Genomic_DNA"/>
</dbReference>
<proteinExistence type="predicted"/>
<protein>
    <recommendedName>
        <fullName evidence="2">N-acetylmuramoyl-L-alanine amidase</fullName>
        <ecNumber evidence="2">3.5.1.28</ecNumber>
    </recommendedName>
</protein>
<comment type="caution">
    <text evidence="6">The sequence shown here is derived from an EMBL/GenBank/DDBJ whole genome shotgun (WGS) entry which is preliminary data.</text>
</comment>
<dbReference type="GO" id="GO:0008745">
    <property type="term" value="F:N-acetylmuramoyl-L-alanine amidase activity"/>
    <property type="evidence" value="ECO:0007669"/>
    <property type="project" value="UniProtKB-EC"/>
</dbReference>
<evidence type="ECO:0000256" key="1">
    <source>
        <dbReference type="ARBA" id="ARBA00001561"/>
    </source>
</evidence>
<dbReference type="Pfam" id="PF01510">
    <property type="entry name" value="Amidase_2"/>
    <property type="match status" value="1"/>
</dbReference>
<dbReference type="CDD" id="cd06583">
    <property type="entry name" value="PGRP"/>
    <property type="match status" value="1"/>
</dbReference>
<dbReference type="InterPro" id="IPR051206">
    <property type="entry name" value="NAMLAA_amidase_2"/>
</dbReference>
<name>A0A644VTY6_9ZZZZ</name>